<keyword evidence="2" id="KW-0234">DNA repair</keyword>
<dbReference type="SUPFAM" id="SSF47781">
    <property type="entry name" value="RuvA domain 2-like"/>
    <property type="match status" value="1"/>
</dbReference>
<comment type="caution">
    <text evidence="3">The sequence shown here is derived from an EMBL/GenBank/DDBJ whole genome shotgun (WGS) entry which is preliminary data.</text>
</comment>
<keyword evidence="1" id="KW-0227">DNA damage</keyword>
<organism evidence="3 4">
    <name type="scientific">Sphingobium lignivorans</name>
    <dbReference type="NCBI Taxonomy" id="2735886"/>
    <lineage>
        <taxon>Bacteria</taxon>
        <taxon>Pseudomonadati</taxon>
        <taxon>Pseudomonadota</taxon>
        <taxon>Alphaproteobacteria</taxon>
        <taxon>Sphingomonadales</taxon>
        <taxon>Sphingomonadaceae</taxon>
        <taxon>Sphingobium</taxon>
    </lineage>
</organism>
<dbReference type="Gene3D" id="1.10.150.20">
    <property type="entry name" value="5' to 3' exonuclease, C-terminal subdomain"/>
    <property type="match status" value="1"/>
</dbReference>
<gene>
    <name evidence="3" type="ORF">HNP60_002170</name>
</gene>
<dbReference type="InterPro" id="IPR000445">
    <property type="entry name" value="HhH_motif"/>
</dbReference>
<evidence type="ECO:0000256" key="2">
    <source>
        <dbReference type="ARBA" id="ARBA00023204"/>
    </source>
</evidence>
<sequence length="37" mass="4009">MHFGTARAVRNASLDDLQRAPGVSSAVAQTVYDYFHG</sequence>
<accession>A0ABR6NGJ0</accession>
<protein>
    <submittedName>
        <fullName evidence="3">Excinuclease UvrABC nuclease subunit</fullName>
    </submittedName>
</protein>
<evidence type="ECO:0000256" key="1">
    <source>
        <dbReference type="ARBA" id="ARBA00022763"/>
    </source>
</evidence>
<dbReference type="InterPro" id="IPR010994">
    <property type="entry name" value="RuvA_2-like"/>
</dbReference>
<evidence type="ECO:0000313" key="4">
    <source>
        <dbReference type="Proteomes" id="UP001138540"/>
    </source>
</evidence>
<name>A0ABR6NGJ0_9SPHN</name>
<reference evidence="3 4" key="1">
    <citation type="submission" date="2020-08" db="EMBL/GenBank/DDBJ databases">
        <title>Exploring microbial biodiversity for novel pathways involved in the catabolism of aromatic compounds derived from lignin.</title>
        <authorList>
            <person name="Elkins J."/>
        </authorList>
    </citation>
    <scope>NUCLEOTIDE SEQUENCE [LARGE SCALE GENOMIC DNA]</scope>
    <source>
        <strain evidence="3 4">B1D3A</strain>
    </source>
</reference>
<dbReference type="EMBL" id="JACHKA010000001">
    <property type="protein sequence ID" value="MBB5986196.1"/>
    <property type="molecule type" value="Genomic_DNA"/>
</dbReference>
<dbReference type="Pfam" id="PF00633">
    <property type="entry name" value="HHH"/>
    <property type="match status" value="1"/>
</dbReference>
<proteinExistence type="predicted"/>
<dbReference type="Proteomes" id="UP001138540">
    <property type="component" value="Unassembled WGS sequence"/>
</dbReference>
<evidence type="ECO:0000313" key="3">
    <source>
        <dbReference type="EMBL" id="MBB5986196.1"/>
    </source>
</evidence>
<keyword evidence="4" id="KW-1185">Reference proteome</keyword>